<reference evidence="2" key="1">
    <citation type="journal article" date="2014" name="Front. Microbiol.">
        <title>High frequency of phylogenetically diverse reductive dehalogenase-homologous genes in deep subseafloor sedimentary metagenomes.</title>
        <authorList>
            <person name="Kawai M."/>
            <person name="Futagami T."/>
            <person name="Toyoda A."/>
            <person name="Takaki Y."/>
            <person name="Nishi S."/>
            <person name="Hori S."/>
            <person name="Arai W."/>
            <person name="Tsubouchi T."/>
            <person name="Morono Y."/>
            <person name="Uchiyama I."/>
            <person name="Ito T."/>
            <person name="Fujiyama A."/>
            <person name="Inagaki F."/>
            <person name="Takami H."/>
        </authorList>
    </citation>
    <scope>NUCLEOTIDE SEQUENCE</scope>
    <source>
        <strain evidence="2">Expedition CK06-06</strain>
    </source>
</reference>
<dbReference type="AlphaFoldDB" id="X1QLC8"/>
<feature type="region of interest" description="Disordered" evidence="1">
    <location>
        <begin position="90"/>
        <end position="118"/>
    </location>
</feature>
<name>X1QLC8_9ZZZZ</name>
<gene>
    <name evidence="2" type="ORF">S06H3_63298</name>
</gene>
<organism evidence="2">
    <name type="scientific">marine sediment metagenome</name>
    <dbReference type="NCBI Taxonomy" id="412755"/>
    <lineage>
        <taxon>unclassified sequences</taxon>
        <taxon>metagenomes</taxon>
        <taxon>ecological metagenomes</taxon>
    </lineage>
</organism>
<protein>
    <submittedName>
        <fullName evidence="2">Uncharacterized protein</fullName>
    </submittedName>
</protein>
<sequence>EGRRGAAELMSARLEAKIVGEKLAAAINTVYANGSNFEIDVDLPQKIGSHFYKIEFDNTARQVVVENSAWGTVGVGVVCKNDDETMRRSVTANNASIEKNPRSRSPIVSPPLKSPSAA</sequence>
<accession>X1QLC8</accession>
<evidence type="ECO:0000256" key="1">
    <source>
        <dbReference type="SAM" id="MobiDB-lite"/>
    </source>
</evidence>
<evidence type="ECO:0000313" key="2">
    <source>
        <dbReference type="EMBL" id="GAI55596.1"/>
    </source>
</evidence>
<dbReference type="EMBL" id="BARV01041953">
    <property type="protein sequence ID" value="GAI55596.1"/>
    <property type="molecule type" value="Genomic_DNA"/>
</dbReference>
<proteinExistence type="predicted"/>
<feature type="non-terminal residue" evidence="2">
    <location>
        <position position="1"/>
    </location>
</feature>
<comment type="caution">
    <text evidence="2">The sequence shown here is derived from an EMBL/GenBank/DDBJ whole genome shotgun (WGS) entry which is preliminary data.</text>
</comment>
<feature type="compositionally biased region" description="Pro residues" evidence="1">
    <location>
        <begin position="108"/>
        <end position="118"/>
    </location>
</feature>